<comment type="caution">
    <text evidence="1">The sequence shown here is derived from an EMBL/GenBank/DDBJ whole genome shotgun (WGS) entry which is preliminary data.</text>
</comment>
<gene>
    <name evidence="1" type="ORF">H9647_24330</name>
</gene>
<dbReference type="Pfam" id="PF10704">
    <property type="entry name" value="DUF2508"/>
    <property type="match status" value="1"/>
</dbReference>
<dbReference type="RefSeq" id="WP_191804911.1">
    <property type="nucleotide sequence ID" value="NZ_JACSQL010000022.1"/>
</dbReference>
<name>A0ABR8T640_9BACL</name>
<evidence type="ECO:0000313" key="1">
    <source>
        <dbReference type="EMBL" id="MBD7971196.1"/>
    </source>
</evidence>
<evidence type="ECO:0000313" key="2">
    <source>
        <dbReference type="Proteomes" id="UP000608071"/>
    </source>
</evidence>
<reference evidence="1 2" key="1">
    <citation type="submission" date="2020-08" db="EMBL/GenBank/DDBJ databases">
        <title>A Genomic Blueprint of the Chicken Gut Microbiome.</title>
        <authorList>
            <person name="Gilroy R."/>
            <person name="Ravi A."/>
            <person name="Getino M."/>
            <person name="Pursley I."/>
            <person name="Horton D.L."/>
            <person name="Alikhan N.-F."/>
            <person name="Baker D."/>
            <person name="Gharbi K."/>
            <person name="Hall N."/>
            <person name="Watson M."/>
            <person name="Adriaenssens E.M."/>
            <person name="Foster-Nyarko E."/>
            <person name="Jarju S."/>
            <person name="Secka A."/>
            <person name="Antonio M."/>
            <person name="Oren A."/>
            <person name="Chaudhuri R."/>
            <person name="La Ragione R.M."/>
            <person name="Hildebrand F."/>
            <person name="Pallen M.J."/>
        </authorList>
    </citation>
    <scope>NUCLEOTIDE SEQUENCE [LARGE SCALE GENOMIC DNA]</scope>
    <source>
        <strain evidence="1 2">Sa2BVA9</strain>
    </source>
</reference>
<keyword evidence="2" id="KW-1185">Reference proteome</keyword>
<proteinExistence type="predicted"/>
<organism evidence="1 2">
    <name type="scientific">Paenibacillus gallinarum</name>
    <dbReference type="NCBI Taxonomy" id="2762232"/>
    <lineage>
        <taxon>Bacteria</taxon>
        <taxon>Bacillati</taxon>
        <taxon>Bacillota</taxon>
        <taxon>Bacilli</taxon>
        <taxon>Bacillales</taxon>
        <taxon>Paenibacillaceae</taxon>
        <taxon>Paenibacillus</taxon>
    </lineage>
</organism>
<dbReference type="Proteomes" id="UP000608071">
    <property type="component" value="Unassembled WGS sequence"/>
</dbReference>
<dbReference type="EMBL" id="JACSQL010000022">
    <property type="protein sequence ID" value="MBD7971196.1"/>
    <property type="molecule type" value="Genomic_DNA"/>
</dbReference>
<accession>A0ABR8T640</accession>
<sequence length="103" mass="11995">MVSWMKSMGLKSGNLLNERVEIQKEIFEDIKKSHEEWKAAHCMFEEAVEQDQIDYAIFILEAAERRYQMHLRRAKSYGVIGSTQDCVNDTPYNNLAKRAEGSH</sequence>
<dbReference type="InterPro" id="IPR019644">
    <property type="entry name" value="DUF2508"/>
</dbReference>
<protein>
    <submittedName>
        <fullName evidence="1">DUF2508 family protein</fullName>
    </submittedName>
</protein>